<dbReference type="InterPro" id="IPR037165">
    <property type="entry name" value="AldOxase/xan_DH_Mopterin-bd_sf"/>
</dbReference>
<sequence>MTTHANAPARIGEPLSRVDGRLKVTGHARYAAEHPVADLLYGWVVSSGIARGRITAIHEDAARAVAGVVEIITHKNRPDLAGSDSAYQEQVSPPGKPFRALYDDEVQFSLQPIALVVAQDLETARYAASLIKVEYEAAEHNTDFRAAQAERFMPSKKRNNYLGFKNRGDVDAGMAQATHRIAETYHMGVHVHNPMEMHATTAVWENKDSLTLYDKTQGSQNTQTYISNIFGLKSDNVRVLNPFVGGAFGSGLRPQYQVFLAALAATMLERSVRVVLTRPQMFSHVHRPEALQAVSLGTDASGQLTAIRNEATTSTSRFENYMENVVNWGLMAYACPNAAGDYTISPMDTYTPGDMRAPGAATGMTLFEIAMDEMAYEAGLDPLEFRLRNYSEKDAMNDTPFTSKALREAYAEGAASFGWDKRSMEPRSMRDNHELVGWGMATGMWDAMFQKTAARAKLSANGNLVIETASSDIGTGTYTILAQIASDTLGIPVDQISVKIGDSSLPMSPIEGGSWTAASAGAAIEATCQSLGKKLLDAAEKVRNSPLEGAKFDDVVFDNGRIVSKADPSKNVSYGEAMAAAEQGSLEAEETVSAGISGMISQMRKSRNTHSAVFAEVKVDEELGVARVTRVVCSVAAGRIINPKTARSQILGGVVMGIGMGLHEETFVDHRIGRIMNHDLAEYHVPANADIHDIEVIFVDEPDPEVTPMGVKGVGEIGIVGTAAAVANAIFHATGKRFRDLPITIDKILE</sequence>
<gene>
    <name evidence="2" type="ORF">JYU29_04425</name>
</gene>
<keyword evidence="3" id="KW-1185">Reference proteome</keyword>
<feature type="domain" description="Aldehyde oxidase/xanthine dehydrogenase a/b hammerhead" evidence="1">
    <location>
        <begin position="25"/>
        <end position="139"/>
    </location>
</feature>
<dbReference type="InterPro" id="IPR036856">
    <property type="entry name" value="Ald_Oxase/Xan_DH_a/b_sf"/>
</dbReference>
<evidence type="ECO:0000313" key="2">
    <source>
        <dbReference type="EMBL" id="MBS9719932.1"/>
    </source>
</evidence>
<accession>A0ABS5RSJ0</accession>
<dbReference type="Pfam" id="PF20256">
    <property type="entry name" value="MoCoBD_2"/>
    <property type="match status" value="1"/>
</dbReference>
<dbReference type="Gene3D" id="3.90.1170.50">
    <property type="entry name" value="Aldehyde oxidase/xanthine dehydrogenase, a/b hammerhead"/>
    <property type="match status" value="1"/>
</dbReference>
<dbReference type="Pfam" id="PF01315">
    <property type="entry name" value="Ald_Xan_dh_C"/>
    <property type="match status" value="1"/>
</dbReference>
<dbReference type="Gene3D" id="3.30.365.10">
    <property type="entry name" value="Aldehyde oxidase/xanthine dehydrogenase, molybdopterin binding domain"/>
    <property type="match status" value="4"/>
</dbReference>
<dbReference type="EMBL" id="JAFMNX010000001">
    <property type="protein sequence ID" value="MBS9719932.1"/>
    <property type="molecule type" value="Genomic_DNA"/>
</dbReference>
<evidence type="ECO:0000313" key="3">
    <source>
        <dbReference type="Proteomes" id="UP001297272"/>
    </source>
</evidence>
<dbReference type="InterPro" id="IPR008274">
    <property type="entry name" value="AldOxase/xan_DH_MoCoBD1"/>
</dbReference>
<name>A0ABS5RSJ0_9HYPH</name>
<dbReference type="SMART" id="SM01008">
    <property type="entry name" value="Ald_Xan_dh_C"/>
    <property type="match status" value="1"/>
</dbReference>
<protein>
    <submittedName>
        <fullName evidence="2">Xanthine dehydrogenase family protein molybdopterin-binding subunit</fullName>
    </submittedName>
</protein>
<dbReference type="RefSeq" id="WP_213983520.1">
    <property type="nucleotide sequence ID" value="NZ_JAFMNX010000001.1"/>
</dbReference>
<dbReference type="InterPro" id="IPR046867">
    <property type="entry name" value="AldOxase/xan_DH_MoCoBD2"/>
</dbReference>
<proteinExistence type="predicted"/>
<dbReference type="Pfam" id="PF02738">
    <property type="entry name" value="MoCoBD_1"/>
    <property type="match status" value="1"/>
</dbReference>
<comment type="caution">
    <text evidence="2">The sequence shown here is derived from an EMBL/GenBank/DDBJ whole genome shotgun (WGS) entry which is preliminary data.</text>
</comment>
<dbReference type="InterPro" id="IPR016208">
    <property type="entry name" value="Ald_Oxase/xanthine_DH-like"/>
</dbReference>
<dbReference type="PANTHER" id="PTHR11908">
    <property type="entry name" value="XANTHINE DEHYDROGENASE"/>
    <property type="match status" value="1"/>
</dbReference>
<dbReference type="Proteomes" id="UP001297272">
    <property type="component" value="Unassembled WGS sequence"/>
</dbReference>
<reference evidence="2 3" key="1">
    <citation type="submission" date="2021-03" db="EMBL/GenBank/DDBJ databases">
        <title>Tianweitania aestuarii sp. nov., isolated from a tidal flat.</title>
        <authorList>
            <person name="Park S."/>
            <person name="Yoon J.-H."/>
        </authorList>
    </citation>
    <scope>NUCLEOTIDE SEQUENCE [LARGE SCALE GENOMIC DNA]</scope>
    <source>
        <strain evidence="2 3">BSSL-BM11</strain>
    </source>
</reference>
<dbReference type="SUPFAM" id="SSF54665">
    <property type="entry name" value="CO dehydrogenase molybdoprotein N-domain-like"/>
    <property type="match status" value="1"/>
</dbReference>
<dbReference type="SUPFAM" id="SSF56003">
    <property type="entry name" value="Molybdenum cofactor-binding domain"/>
    <property type="match status" value="1"/>
</dbReference>
<organism evidence="2 3">
    <name type="scientific">Tianweitania aestuarii</name>
    <dbReference type="NCBI Taxonomy" id="2814886"/>
    <lineage>
        <taxon>Bacteria</taxon>
        <taxon>Pseudomonadati</taxon>
        <taxon>Pseudomonadota</taxon>
        <taxon>Alphaproteobacteria</taxon>
        <taxon>Hyphomicrobiales</taxon>
        <taxon>Phyllobacteriaceae</taxon>
        <taxon>Tianweitania</taxon>
    </lineage>
</organism>
<evidence type="ECO:0000259" key="1">
    <source>
        <dbReference type="SMART" id="SM01008"/>
    </source>
</evidence>
<dbReference type="InterPro" id="IPR000674">
    <property type="entry name" value="Ald_Oxase/Xan_DH_a/b"/>
</dbReference>
<dbReference type="PANTHER" id="PTHR11908:SF153">
    <property type="entry name" value="DEHYDROGENASE"/>
    <property type="match status" value="1"/>
</dbReference>